<dbReference type="GO" id="GO:0003677">
    <property type="term" value="F:DNA binding"/>
    <property type="evidence" value="ECO:0007669"/>
    <property type="project" value="InterPro"/>
</dbReference>
<dbReference type="GO" id="GO:0005524">
    <property type="term" value="F:ATP binding"/>
    <property type="evidence" value="ECO:0007669"/>
    <property type="project" value="InterPro"/>
</dbReference>
<dbReference type="GO" id="GO:0016787">
    <property type="term" value="F:hydrolase activity"/>
    <property type="evidence" value="ECO:0007669"/>
    <property type="project" value="InterPro"/>
</dbReference>
<dbReference type="Gene3D" id="3.40.50.300">
    <property type="entry name" value="P-loop containing nucleotide triphosphate hydrolases"/>
    <property type="match status" value="2"/>
</dbReference>
<proteinExistence type="predicted"/>
<gene>
    <name evidence="2" type="ORF">EHE19_007085</name>
</gene>
<keyword evidence="2" id="KW-0378">Hydrolase</keyword>
<accession>A0A4U7JK04</accession>
<dbReference type="RefSeq" id="WP_137696600.1">
    <property type="nucleotide sequence ID" value="NZ_CP061336.1"/>
</dbReference>
<dbReference type="InterPro" id="IPR027417">
    <property type="entry name" value="P-loop_NTPase"/>
</dbReference>
<keyword evidence="2" id="KW-0347">Helicase</keyword>
<evidence type="ECO:0000259" key="1">
    <source>
        <dbReference type="Pfam" id="PF04851"/>
    </source>
</evidence>
<protein>
    <submittedName>
        <fullName evidence="2">DEAD/DEAH box helicase family protein</fullName>
    </submittedName>
</protein>
<feature type="domain" description="Helicase/UvrB N-terminal" evidence="1">
    <location>
        <begin position="21"/>
        <end position="152"/>
    </location>
</feature>
<name>A0A4U7JK04_9FIRM</name>
<dbReference type="Pfam" id="PF04851">
    <property type="entry name" value="ResIII"/>
    <property type="match status" value="1"/>
</dbReference>
<organism evidence="2 3">
    <name type="scientific">Ruminiclostridium herbifermentans</name>
    <dbReference type="NCBI Taxonomy" id="2488810"/>
    <lineage>
        <taxon>Bacteria</taxon>
        <taxon>Bacillati</taxon>
        <taxon>Bacillota</taxon>
        <taxon>Clostridia</taxon>
        <taxon>Eubacteriales</taxon>
        <taxon>Oscillospiraceae</taxon>
        <taxon>Ruminiclostridium</taxon>
    </lineage>
</organism>
<keyword evidence="3" id="KW-1185">Reference proteome</keyword>
<evidence type="ECO:0000313" key="3">
    <source>
        <dbReference type="Proteomes" id="UP000306409"/>
    </source>
</evidence>
<dbReference type="KEGG" id="rher:EHE19_007085"/>
<dbReference type="InterPro" id="IPR006935">
    <property type="entry name" value="Helicase/UvrB_N"/>
</dbReference>
<sequence>MQLKLEWVSDVIGDEFKKWKSGTGIFIDCQTGTGKSYFVEHTLLSYCIENKKTMLYICNRINMKRQVKLDIAEAQGIDLSGYDMEALNKLEQIGKCTIMTYHKIQNYKIREIYSADAQSELIDSYYDYIVMDEVQYINHDSSFVGKIQYFYNNYFPRVINQSIMIYLSANMDTVSGDIKKVYAKNNNSNFFDYSTGRDYSYVNAYYFNDYENLINTINNDDSGNKWMIYINSIDKAKEIQKKIDDCKFICSQNNGREMDEEILQEIILTQKFSCKCVIATKALDNGVNVKDELLTNIVIITLNKIDFIQMLGRKRININDAQNVNLYIHSRGKKTFKTLLDKSLNKQMEKVELYRLDPVKFKIKYNNDHRKLPEYLFYQSPEGGWCVNEIGYNNLVKQIEYCKYMIQRFQNSKFAYIFEQLNLLDLQYDSDNWLLDVPDAKSINKKAEDLRKYLGELADNKIKLLEEQQEELISLLITPELNAMITNLNGGHKDRGLTMNKIKQLFLLLDIPFTIDSKNSSKTINKIKKSYRYWIIYRL</sequence>
<reference evidence="2 3" key="1">
    <citation type="submission" date="2020-09" db="EMBL/GenBank/DDBJ databases">
        <title>Characterization and genome sequencing of Ruminiclostridium sp. nov. MA18.</title>
        <authorList>
            <person name="Rettenmaier R."/>
            <person name="Kowollik M.-L."/>
            <person name="Liebl W."/>
            <person name="Zverlov V."/>
        </authorList>
    </citation>
    <scope>NUCLEOTIDE SEQUENCE [LARGE SCALE GENOMIC DNA]</scope>
    <source>
        <strain evidence="2 3">MA18</strain>
    </source>
</reference>
<dbReference type="GO" id="GO:0004386">
    <property type="term" value="F:helicase activity"/>
    <property type="evidence" value="ECO:0007669"/>
    <property type="project" value="UniProtKB-KW"/>
</dbReference>
<dbReference type="SUPFAM" id="SSF52540">
    <property type="entry name" value="P-loop containing nucleoside triphosphate hydrolases"/>
    <property type="match status" value="1"/>
</dbReference>
<keyword evidence="2" id="KW-0547">Nucleotide-binding</keyword>
<dbReference type="EMBL" id="CP061336">
    <property type="protein sequence ID" value="QNU68180.1"/>
    <property type="molecule type" value="Genomic_DNA"/>
</dbReference>
<dbReference type="OrthoDB" id="1803680at2"/>
<keyword evidence="2" id="KW-0067">ATP-binding</keyword>
<dbReference type="AlphaFoldDB" id="A0A4U7JK04"/>
<dbReference type="Proteomes" id="UP000306409">
    <property type="component" value="Chromosome"/>
</dbReference>
<evidence type="ECO:0000313" key="2">
    <source>
        <dbReference type="EMBL" id="QNU68180.1"/>
    </source>
</evidence>